<sequence length="461" mass="50283">MSRVNAISYERFGVDELLLFEGNPRRGDVARISESLRARGQYKPIVVNRGTETGRPLEVLAGNHTLMAARSIGWEEIDCAVIDVDDDTAKAIVASDNRLADLGGYDDEALAALLSDLESLDGTGYTDSDLNEILKAQEQPEELTDRDEAPSVPDKAPISAPGDVWELGPHRLWCGDSTNIDGVLENLLFDGLADCVWTDPPYGVSYSSNARHAGDGYQTNRANHSILNDGEEGLAELLHGAFTTLVAAAKPGAPVYVAHADAKRLVFETAFREAGLIFRQNLIWVKNNHAIGRADYHYKHEPILFGEAPKFGDEAETPAEDETNTDEVDTTAPYKEGHGPVLYGFAPGGAVRLGRGGPRWFGNNSQFTTLEFAMPRSNDVHPTMKPVDLVLRMLNNSCPPGGVVLDLFGGSGSTLIAAHHRGAQARLVELDPRYVDVICRRWQEHTGSIPRRDGEEVDFLA</sequence>
<dbReference type="Gene3D" id="3.40.50.150">
    <property type="entry name" value="Vaccinia Virus protein VP39"/>
    <property type="match status" value="1"/>
</dbReference>
<organism evidence="6 7">
    <name type="scientific">Corynebacterium minutissimum</name>
    <dbReference type="NCBI Taxonomy" id="38301"/>
    <lineage>
        <taxon>Bacteria</taxon>
        <taxon>Bacillati</taxon>
        <taxon>Actinomycetota</taxon>
        <taxon>Actinomycetes</taxon>
        <taxon>Mycobacteriales</taxon>
        <taxon>Corynebacteriaceae</taxon>
        <taxon>Corynebacterium</taxon>
    </lineage>
</organism>
<dbReference type="InterPro" id="IPR002941">
    <property type="entry name" value="DNA_methylase_N4/N6"/>
</dbReference>
<name>A0A376CZS8_9CORY</name>
<dbReference type="GO" id="GO:0008170">
    <property type="term" value="F:N-methyltransferase activity"/>
    <property type="evidence" value="ECO:0007669"/>
    <property type="project" value="InterPro"/>
</dbReference>
<dbReference type="InterPro" id="IPR029063">
    <property type="entry name" value="SAM-dependent_MTases_sf"/>
</dbReference>
<dbReference type="REBASE" id="429741">
    <property type="entry name" value="M.Cmi10289ORF1271P"/>
</dbReference>
<dbReference type="GO" id="GO:0003677">
    <property type="term" value="F:DNA binding"/>
    <property type="evidence" value="ECO:0007669"/>
    <property type="project" value="InterPro"/>
</dbReference>
<dbReference type="SMART" id="SM00470">
    <property type="entry name" value="ParB"/>
    <property type="match status" value="1"/>
</dbReference>
<dbReference type="GO" id="GO:0009007">
    <property type="term" value="F:site-specific DNA-methyltransferase (adenine-specific) activity"/>
    <property type="evidence" value="ECO:0007669"/>
    <property type="project" value="UniProtKB-EC"/>
</dbReference>
<dbReference type="EC" id="2.1.1.72" evidence="6"/>
<evidence type="ECO:0000256" key="3">
    <source>
        <dbReference type="ARBA" id="ARBA00022691"/>
    </source>
</evidence>
<evidence type="ECO:0000313" key="7">
    <source>
        <dbReference type="Proteomes" id="UP000254287"/>
    </source>
</evidence>
<gene>
    <name evidence="6" type="ORF">NCTC10289_01271</name>
</gene>
<dbReference type="SUPFAM" id="SSF110849">
    <property type="entry name" value="ParB/Sulfiredoxin"/>
    <property type="match status" value="1"/>
</dbReference>
<feature type="region of interest" description="Disordered" evidence="4">
    <location>
        <begin position="313"/>
        <end position="333"/>
    </location>
</feature>
<dbReference type="Proteomes" id="UP000254287">
    <property type="component" value="Unassembled WGS sequence"/>
</dbReference>
<dbReference type="Gene3D" id="3.90.1530.10">
    <property type="entry name" value="Conserved hypothetical protein from pyrococcus furiosus pfu- 392566-001, ParB domain"/>
    <property type="match status" value="1"/>
</dbReference>
<feature type="compositionally biased region" description="Acidic residues" evidence="4">
    <location>
        <begin position="314"/>
        <end position="329"/>
    </location>
</feature>
<dbReference type="GO" id="GO:0032259">
    <property type="term" value="P:methylation"/>
    <property type="evidence" value="ECO:0007669"/>
    <property type="project" value="UniProtKB-KW"/>
</dbReference>
<evidence type="ECO:0000256" key="2">
    <source>
        <dbReference type="ARBA" id="ARBA00022679"/>
    </source>
</evidence>
<dbReference type="PRINTS" id="PR00506">
    <property type="entry name" value="D21N6MTFRASE"/>
</dbReference>
<proteinExistence type="predicted"/>
<keyword evidence="3" id="KW-0949">S-adenosyl-L-methionine</keyword>
<evidence type="ECO:0000256" key="1">
    <source>
        <dbReference type="ARBA" id="ARBA00022603"/>
    </source>
</evidence>
<dbReference type="RefSeq" id="WP_115021822.1">
    <property type="nucleotide sequence ID" value="NZ_CP069533.1"/>
</dbReference>
<dbReference type="EMBL" id="UFXP01000001">
    <property type="protein sequence ID" value="STC77475.1"/>
    <property type="molecule type" value="Genomic_DNA"/>
</dbReference>
<dbReference type="PIRSF" id="PIRSF036758">
    <property type="entry name" value="Aden_M_ParB"/>
    <property type="match status" value="1"/>
</dbReference>
<evidence type="ECO:0000259" key="5">
    <source>
        <dbReference type="SMART" id="SM00470"/>
    </source>
</evidence>
<reference evidence="6 7" key="1">
    <citation type="submission" date="2018-06" db="EMBL/GenBank/DDBJ databases">
        <authorList>
            <consortium name="Pathogen Informatics"/>
            <person name="Doyle S."/>
        </authorList>
    </citation>
    <scope>NUCLEOTIDE SEQUENCE [LARGE SCALE GENOMIC DNA]</scope>
    <source>
        <strain evidence="6 7">NCTC10289</strain>
    </source>
</reference>
<feature type="domain" description="ParB-like N-terminal" evidence="5">
    <location>
        <begin position="10"/>
        <end position="98"/>
    </location>
</feature>
<dbReference type="InterPro" id="IPR003115">
    <property type="entry name" value="ParB_N"/>
</dbReference>
<dbReference type="InterPro" id="IPR015840">
    <property type="entry name" value="DNA_MeTrfase_ParB"/>
</dbReference>
<feature type="region of interest" description="Disordered" evidence="4">
    <location>
        <begin position="139"/>
        <end position="160"/>
    </location>
</feature>
<evidence type="ECO:0000313" key="6">
    <source>
        <dbReference type="EMBL" id="STC77475.1"/>
    </source>
</evidence>
<dbReference type="InterPro" id="IPR002295">
    <property type="entry name" value="N4/N6-MTase_EcoPI_Mod-like"/>
</dbReference>
<accession>A0A376CZS8</accession>
<dbReference type="SUPFAM" id="SSF53335">
    <property type="entry name" value="S-adenosyl-L-methionine-dependent methyltransferases"/>
    <property type="match status" value="1"/>
</dbReference>
<dbReference type="Pfam" id="PF01555">
    <property type="entry name" value="N6_N4_Mtase"/>
    <property type="match status" value="1"/>
</dbReference>
<dbReference type="InterPro" id="IPR036086">
    <property type="entry name" value="ParB/Sulfiredoxin_sf"/>
</dbReference>
<evidence type="ECO:0000256" key="4">
    <source>
        <dbReference type="SAM" id="MobiDB-lite"/>
    </source>
</evidence>
<keyword evidence="2 6" id="KW-0808">Transferase</keyword>
<dbReference type="Pfam" id="PF02195">
    <property type="entry name" value="ParB_N"/>
    <property type="match status" value="1"/>
</dbReference>
<dbReference type="AlphaFoldDB" id="A0A376CZS8"/>
<protein>
    <submittedName>
        <fullName evidence="6">Modification methylase</fullName>
        <ecNumber evidence="6">2.1.1.72</ecNumber>
    </submittedName>
</protein>
<keyword evidence="1 6" id="KW-0489">Methyltransferase</keyword>